<gene>
    <name evidence="1" type="ORF">CAPTEDRAFT_204564</name>
</gene>
<evidence type="ECO:0000313" key="1">
    <source>
        <dbReference type="EMBL" id="ELT98018.1"/>
    </source>
</evidence>
<dbReference type="Proteomes" id="UP000014760">
    <property type="component" value="Unassembled WGS sequence"/>
</dbReference>
<dbReference type="HOGENOM" id="CLU_1012827_0_0_1"/>
<proteinExistence type="predicted"/>
<accession>R7TVT7</accession>
<dbReference type="OrthoDB" id="120976at2759"/>
<reference evidence="1 3" key="2">
    <citation type="journal article" date="2013" name="Nature">
        <title>Insights into bilaterian evolution from three spiralian genomes.</title>
        <authorList>
            <person name="Simakov O."/>
            <person name="Marletaz F."/>
            <person name="Cho S.J."/>
            <person name="Edsinger-Gonzales E."/>
            <person name="Havlak P."/>
            <person name="Hellsten U."/>
            <person name="Kuo D.H."/>
            <person name="Larsson T."/>
            <person name="Lv J."/>
            <person name="Arendt D."/>
            <person name="Savage R."/>
            <person name="Osoegawa K."/>
            <person name="de Jong P."/>
            <person name="Grimwood J."/>
            <person name="Chapman J.A."/>
            <person name="Shapiro H."/>
            <person name="Aerts A."/>
            <person name="Otillar R.P."/>
            <person name="Terry A.Y."/>
            <person name="Boore J.L."/>
            <person name="Grigoriev I.V."/>
            <person name="Lindberg D.R."/>
            <person name="Seaver E.C."/>
            <person name="Weisblat D.A."/>
            <person name="Putnam N.H."/>
            <person name="Rokhsar D.S."/>
        </authorList>
    </citation>
    <scope>NUCLEOTIDE SEQUENCE</scope>
    <source>
        <strain evidence="1 3">I ESC-2004</strain>
    </source>
</reference>
<evidence type="ECO:0000313" key="2">
    <source>
        <dbReference type="EnsemblMetazoa" id="CapteP204564"/>
    </source>
</evidence>
<evidence type="ECO:0000313" key="3">
    <source>
        <dbReference type="Proteomes" id="UP000014760"/>
    </source>
</evidence>
<sequence>MDAGERKRLGYMYECRPDSKYCHFLFGLLKDEKLADAIVIIIEKMRFRPLNAFYYSCSQSHLLLYCLSELVGSSMPAKPEDAVIKNCPSNFHLSRECPLSNECFEIMFQLLASEHLKHVELVNNTVSGTRRIAELLTRIADLREQLRGLAISLVIENPDEKEQLERILKNTLFQLRLLKCYFSGEICEALRNCFPKVSLVDGLDGINTCQQMTQPTMFQACIIPANSATLNMRNRIGDQQMYSKCSLMFDAKSILEHLDWDTHRMEMLGLMDFDK</sequence>
<protein>
    <submittedName>
        <fullName evidence="1 2">Uncharacterized protein</fullName>
    </submittedName>
</protein>
<dbReference type="EMBL" id="KB308311">
    <property type="protein sequence ID" value="ELT98018.1"/>
    <property type="molecule type" value="Genomic_DNA"/>
</dbReference>
<name>R7TVT7_CAPTE</name>
<reference evidence="3" key="1">
    <citation type="submission" date="2012-12" db="EMBL/GenBank/DDBJ databases">
        <authorList>
            <person name="Hellsten U."/>
            <person name="Grimwood J."/>
            <person name="Chapman J.A."/>
            <person name="Shapiro H."/>
            <person name="Aerts A."/>
            <person name="Otillar R.P."/>
            <person name="Terry A.Y."/>
            <person name="Boore J.L."/>
            <person name="Simakov O."/>
            <person name="Marletaz F."/>
            <person name="Cho S.-J."/>
            <person name="Edsinger-Gonzales E."/>
            <person name="Havlak P."/>
            <person name="Kuo D.-H."/>
            <person name="Larsson T."/>
            <person name="Lv J."/>
            <person name="Arendt D."/>
            <person name="Savage R."/>
            <person name="Osoegawa K."/>
            <person name="de Jong P."/>
            <person name="Lindberg D.R."/>
            <person name="Seaver E.C."/>
            <person name="Weisblat D.A."/>
            <person name="Putnam N.H."/>
            <person name="Grigoriev I.V."/>
            <person name="Rokhsar D.S."/>
        </authorList>
    </citation>
    <scope>NUCLEOTIDE SEQUENCE</scope>
    <source>
        <strain evidence="3">I ESC-2004</strain>
    </source>
</reference>
<reference evidence="2" key="3">
    <citation type="submission" date="2015-06" db="UniProtKB">
        <authorList>
            <consortium name="EnsemblMetazoa"/>
        </authorList>
    </citation>
    <scope>IDENTIFICATION</scope>
</reference>
<dbReference type="EnsemblMetazoa" id="CapteT204564">
    <property type="protein sequence ID" value="CapteP204564"/>
    <property type="gene ID" value="CapteG204564"/>
</dbReference>
<dbReference type="AlphaFoldDB" id="R7TVT7"/>
<organism evidence="1">
    <name type="scientific">Capitella teleta</name>
    <name type="common">Polychaete worm</name>
    <dbReference type="NCBI Taxonomy" id="283909"/>
    <lineage>
        <taxon>Eukaryota</taxon>
        <taxon>Metazoa</taxon>
        <taxon>Spiralia</taxon>
        <taxon>Lophotrochozoa</taxon>
        <taxon>Annelida</taxon>
        <taxon>Polychaeta</taxon>
        <taxon>Sedentaria</taxon>
        <taxon>Scolecida</taxon>
        <taxon>Capitellidae</taxon>
        <taxon>Capitella</taxon>
    </lineage>
</organism>
<dbReference type="EMBL" id="AMQN01010647">
    <property type="status" value="NOT_ANNOTATED_CDS"/>
    <property type="molecule type" value="Genomic_DNA"/>
</dbReference>
<keyword evidence="3" id="KW-1185">Reference proteome</keyword>